<dbReference type="AlphaFoldDB" id="A0AAD5QVH7"/>
<accession>A0AAD5QVH7</accession>
<dbReference type="Proteomes" id="UP001196413">
    <property type="component" value="Unassembled WGS sequence"/>
</dbReference>
<name>A0AAD5QVH7_PARTN</name>
<sequence>MASNQALTYCFAQITVPSHGCSWFMLRFLLHQPICSRRLFHSVRKPSLEAARLINTRGLSVSVNLLTPKDIVETLKRKNSSKGPAARRAGRRSGLLKSKAVAASTTNLDQLKSDASNLKWERRSMSVRDLNGEEFDFSNKDSVSRWTSQILAELDSLPSSCTDLTQRDKTDTFSVPEICPRFSPASTRNRASVRPPPVPPHRQSILEPMTTVDTQSANSKLMTSSARSGVDMTSSIDNVDSWIASFETFMTSSFHNPKSAGPIYSAASNRRKTITRDSEDSSTTFVVSLSDSNGDDTPVALTPLPTEQARSFYNVPSPTSSDRLNASAEPMSFSVVVNPNEACQQQLRPETEKVRAQKKPVEKYDTSSCDNGRCHNFIETLISVTIASVPYHVTN</sequence>
<proteinExistence type="predicted"/>
<reference evidence="2" key="1">
    <citation type="submission" date="2021-06" db="EMBL/GenBank/DDBJ databases">
        <title>Parelaphostrongylus tenuis whole genome reference sequence.</title>
        <authorList>
            <person name="Garwood T.J."/>
            <person name="Larsen P.A."/>
            <person name="Fountain-Jones N.M."/>
            <person name="Garbe J.R."/>
            <person name="Macchietto M.G."/>
            <person name="Kania S.A."/>
            <person name="Gerhold R.W."/>
            <person name="Richards J.E."/>
            <person name="Wolf T.M."/>
        </authorList>
    </citation>
    <scope>NUCLEOTIDE SEQUENCE</scope>
    <source>
        <strain evidence="2">MNPRO001-30</strain>
        <tissue evidence="2">Meninges</tissue>
    </source>
</reference>
<keyword evidence="3" id="KW-1185">Reference proteome</keyword>
<gene>
    <name evidence="2" type="ORF">KIN20_023672</name>
</gene>
<evidence type="ECO:0000313" key="2">
    <source>
        <dbReference type="EMBL" id="KAJ1363745.1"/>
    </source>
</evidence>
<evidence type="ECO:0000313" key="3">
    <source>
        <dbReference type="Proteomes" id="UP001196413"/>
    </source>
</evidence>
<dbReference type="EMBL" id="JAHQIW010004798">
    <property type="protein sequence ID" value="KAJ1363745.1"/>
    <property type="molecule type" value="Genomic_DNA"/>
</dbReference>
<organism evidence="2 3">
    <name type="scientific">Parelaphostrongylus tenuis</name>
    <name type="common">Meningeal worm</name>
    <dbReference type="NCBI Taxonomy" id="148309"/>
    <lineage>
        <taxon>Eukaryota</taxon>
        <taxon>Metazoa</taxon>
        <taxon>Ecdysozoa</taxon>
        <taxon>Nematoda</taxon>
        <taxon>Chromadorea</taxon>
        <taxon>Rhabditida</taxon>
        <taxon>Rhabditina</taxon>
        <taxon>Rhabditomorpha</taxon>
        <taxon>Strongyloidea</taxon>
        <taxon>Metastrongylidae</taxon>
        <taxon>Parelaphostrongylus</taxon>
    </lineage>
</organism>
<protein>
    <submittedName>
        <fullName evidence="2">Uncharacterized protein</fullName>
    </submittedName>
</protein>
<evidence type="ECO:0000256" key="1">
    <source>
        <dbReference type="SAM" id="MobiDB-lite"/>
    </source>
</evidence>
<comment type="caution">
    <text evidence="2">The sequence shown here is derived from an EMBL/GenBank/DDBJ whole genome shotgun (WGS) entry which is preliminary data.</text>
</comment>
<feature type="region of interest" description="Disordered" evidence="1">
    <location>
        <begin position="184"/>
        <end position="204"/>
    </location>
</feature>